<dbReference type="NCBIfam" id="TIGR01496">
    <property type="entry name" value="DHPS"/>
    <property type="match status" value="1"/>
</dbReference>
<evidence type="ECO:0000256" key="3">
    <source>
        <dbReference type="ARBA" id="ARBA00004763"/>
    </source>
</evidence>
<reference evidence="11 12" key="1">
    <citation type="journal article" date="2014" name="ISME J.">
        <title>Candidatus Competibacter-lineage genomes retrieved from metagenomes reveal functional metabolic diversity.</title>
        <authorList>
            <person name="McIlroy S.J."/>
            <person name="Albertsen M."/>
            <person name="Andresen E.K."/>
            <person name="Saunders A.M."/>
            <person name="Kristiansen R."/>
            <person name="Stokholm-Bjerregaard M."/>
            <person name="Nielsen K.L."/>
            <person name="Nielsen P.H."/>
        </authorList>
    </citation>
    <scope>NUCLEOTIDE SEQUENCE [LARGE SCALE GENOMIC DNA]</scope>
    <source>
        <strain evidence="11 12">Run_B_J11</strain>
    </source>
</reference>
<sequence length="276" mass="29070">MQIDCAGRVLDLSQPVVMGVLNVTPDSFSDGGLYSSLADALHRAELMVVEGAALIDVGGESTRPGAMPVSVQEEMDRVLPVVERLARELSVPISVDTSKPEVMRAAACAGAGLINDVRALRLPGALEAAVASGLPVCLMHLQGEPVTMQQEPYYTDVVADVYAFLAERVRACESLGIRRDRILVDPGFGFGKTLEHNLALLRSLHRFGDLAAGVLVGISRKSMIGALTGAPVGERLSGSLAAAVIAAWQGANIIRTHDVRETVHALCICAAARAIV</sequence>
<keyword evidence="6 9" id="KW-0479">Metal-binding</keyword>
<dbReference type="InterPro" id="IPR006390">
    <property type="entry name" value="DHP_synth_dom"/>
</dbReference>
<dbReference type="GO" id="GO:0046872">
    <property type="term" value="F:metal ion binding"/>
    <property type="evidence" value="ECO:0007669"/>
    <property type="project" value="UniProtKB-KW"/>
</dbReference>
<evidence type="ECO:0000259" key="10">
    <source>
        <dbReference type="PROSITE" id="PS50972"/>
    </source>
</evidence>
<evidence type="ECO:0000256" key="7">
    <source>
        <dbReference type="ARBA" id="ARBA00022842"/>
    </source>
</evidence>
<dbReference type="InterPro" id="IPR045031">
    <property type="entry name" value="DHP_synth-like"/>
</dbReference>
<keyword evidence="8 9" id="KW-0289">Folate biosynthesis</keyword>
<dbReference type="GO" id="GO:0005829">
    <property type="term" value="C:cytosol"/>
    <property type="evidence" value="ECO:0007669"/>
    <property type="project" value="TreeGrafter"/>
</dbReference>
<comment type="function">
    <text evidence="9">Catalyzes the condensation of para-aminobenzoate (pABA) with 6-hydroxymethyl-7,8-dihydropterin diphosphate (DHPt-PP) to form 7,8-dihydropteroate (H2Pte), the immediate precursor of folate derivatives.</text>
</comment>
<dbReference type="PANTHER" id="PTHR20941">
    <property type="entry name" value="FOLATE SYNTHESIS PROTEINS"/>
    <property type="match status" value="1"/>
</dbReference>
<accession>A0A7U7G7R7</accession>
<evidence type="ECO:0000256" key="4">
    <source>
        <dbReference type="ARBA" id="ARBA00012458"/>
    </source>
</evidence>
<keyword evidence="7 9" id="KW-0460">Magnesium</keyword>
<dbReference type="PROSITE" id="PS50972">
    <property type="entry name" value="PTERIN_BINDING"/>
    <property type="match status" value="1"/>
</dbReference>
<evidence type="ECO:0000313" key="12">
    <source>
        <dbReference type="Proteomes" id="UP000019184"/>
    </source>
</evidence>
<evidence type="ECO:0000256" key="6">
    <source>
        <dbReference type="ARBA" id="ARBA00022723"/>
    </source>
</evidence>
<dbReference type="UniPathway" id="UPA00077">
    <property type="reaction ID" value="UER00156"/>
</dbReference>
<dbReference type="OrthoDB" id="9811744at2"/>
<evidence type="ECO:0000256" key="8">
    <source>
        <dbReference type="ARBA" id="ARBA00022909"/>
    </source>
</evidence>
<dbReference type="RefSeq" id="WP_034430561.1">
    <property type="nucleotide sequence ID" value="NZ_CBTK010000028.1"/>
</dbReference>
<keyword evidence="12" id="KW-1185">Reference proteome</keyword>
<comment type="similarity">
    <text evidence="9">Belongs to the DHPS family.</text>
</comment>
<dbReference type="SUPFAM" id="SSF51717">
    <property type="entry name" value="Dihydropteroate synthetase-like"/>
    <property type="match status" value="1"/>
</dbReference>
<evidence type="ECO:0000256" key="9">
    <source>
        <dbReference type="RuleBase" id="RU361205"/>
    </source>
</evidence>
<dbReference type="Proteomes" id="UP000019184">
    <property type="component" value="Unassembled WGS sequence"/>
</dbReference>
<dbReference type="PROSITE" id="PS00793">
    <property type="entry name" value="DHPS_2"/>
    <property type="match status" value="1"/>
</dbReference>
<dbReference type="GO" id="GO:0046656">
    <property type="term" value="P:folic acid biosynthetic process"/>
    <property type="evidence" value="ECO:0007669"/>
    <property type="project" value="UniProtKB-KW"/>
</dbReference>
<dbReference type="InterPro" id="IPR000489">
    <property type="entry name" value="Pterin-binding_dom"/>
</dbReference>
<evidence type="ECO:0000313" key="11">
    <source>
        <dbReference type="EMBL" id="CDH43497.1"/>
    </source>
</evidence>
<dbReference type="AlphaFoldDB" id="A0A7U7G7R7"/>
<comment type="caution">
    <text evidence="11">The sequence shown here is derived from an EMBL/GenBank/DDBJ whole genome shotgun (WGS) entry which is preliminary data.</text>
</comment>
<dbReference type="EC" id="2.5.1.15" evidence="4 9"/>
<dbReference type="GO" id="GO:0004156">
    <property type="term" value="F:dihydropteroate synthase activity"/>
    <property type="evidence" value="ECO:0007669"/>
    <property type="project" value="UniProtKB-EC"/>
</dbReference>
<gene>
    <name evidence="11" type="primary">folP</name>
    <name evidence="11" type="ORF">BN874_1230007</name>
</gene>
<dbReference type="PROSITE" id="PS00792">
    <property type="entry name" value="DHPS_1"/>
    <property type="match status" value="1"/>
</dbReference>
<dbReference type="InterPro" id="IPR011005">
    <property type="entry name" value="Dihydropteroate_synth-like_sf"/>
</dbReference>
<dbReference type="EMBL" id="CBTK010000028">
    <property type="protein sequence ID" value="CDH43497.1"/>
    <property type="molecule type" value="Genomic_DNA"/>
</dbReference>
<dbReference type="CDD" id="cd00739">
    <property type="entry name" value="DHPS"/>
    <property type="match status" value="1"/>
</dbReference>
<comment type="catalytic activity">
    <reaction evidence="1">
        <text>(7,8-dihydropterin-6-yl)methyl diphosphate + 4-aminobenzoate = 7,8-dihydropteroate + diphosphate</text>
        <dbReference type="Rhea" id="RHEA:19949"/>
        <dbReference type="ChEBI" id="CHEBI:17836"/>
        <dbReference type="ChEBI" id="CHEBI:17839"/>
        <dbReference type="ChEBI" id="CHEBI:33019"/>
        <dbReference type="ChEBI" id="CHEBI:72950"/>
        <dbReference type="EC" id="2.5.1.15"/>
    </reaction>
</comment>
<dbReference type="Gene3D" id="3.20.20.20">
    <property type="entry name" value="Dihydropteroate synthase-like"/>
    <property type="match status" value="1"/>
</dbReference>
<evidence type="ECO:0000256" key="2">
    <source>
        <dbReference type="ARBA" id="ARBA00001946"/>
    </source>
</evidence>
<proteinExistence type="inferred from homology"/>
<name>A0A7U7G7R7_9GAMM</name>
<protein>
    <recommendedName>
        <fullName evidence="4 9">Dihydropteroate synthase</fullName>
        <shortName evidence="9">DHPS</shortName>
        <ecNumber evidence="4 9">2.5.1.15</ecNumber>
    </recommendedName>
    <alternativeName>
        <fullName evidence="9">Dihydropteroate pyrophosphorylase</fullName>
    </alternativeName>
</protein>
<evidence type="ECO:0000256" key="5">
    <source>
        <dbReference type="ARBA" id="ARBA00022679"/>
    </source>
</evidence>
<keyword evidence="5 9" id="KW-0808">Transferase</keyword>
<dbReference type="GO" id="GO:0046654">
    <property type="term" value="P:tetrahydrofolate biosynthetic process"/>
    <property type="evidence" value="ECO:0007669"/>
    <property type="project" value="UniProtKB-UniPathway"/>
</dbReference>
<organism evidence="11 12">
    <name type="scientific">Candidatus Contendobacter odensis Run_B_J11</name>
    <dbReference type="NCBI Taxonomy" id="1400861"/>
    <lineage>
        <taxon>Bacteria</taxon>
        <taxon>Pseudomonadati</taxon>
        <taxon>Pseudomonadota</taxon>
        <taxon>Gammaproteobacteria</taxon>
        <taxon>Candidatus Competibacteraceae</taxon>
        <taxon>Candidatus Contendibacter</taxon>
    </lineage>
</organism>
<evidence type="ECO:0000256" key="1">
    <source>
        <dbReference type="ARBA" id="ARBA00000012"/>
    </source>
</evidence>
<comment type="pathway">
    <text evidence="3 9">Cofactor biosynthesis; tetrahydrofolate biosynthesis; 7,8-dihydrofolate from 2-amino-4-hydroxy-6-hydroxymethyl-7,8-dihydropteridine diphosphate and 4-aminobenzoate: step 1/2.</text>
</comment>
<feature type="domain" description="Pterin-binding" evidence="10">
    <location>
        <begin position="15"/>
        <end position="267"/>
    </location>
</feature>
<dbReference type="PANTHER" id="PTHR20941:SF1">
    <property type="entry name" value="FOLIC ACID SYNTHESIS PROTEIN FOL1"/>
    <property type="match status" value="1"/>
</dbReference>
<dbReference type="Pfam" id="PF00809">
    <property type="entry name" value="Pterin_bind"/>
    <property type="match status" value="1"/>
</dbReference>
<comment type="cofactor">
    <cofactor evidence="2 9">
        <name>Mg(2+)</name>
        <dbReference type="ChEBI" id="CHEBI:18420"/>
    </cofactor>
</comment>